<comment type="caution">
    <text evidence="1">The sequence shown here is derived from an EMBL/GenBank/DDBJ whole genome shotgun (WGS) entry which is preliminary data.</text>
</comment>
<proteinExistence type="predicted"/>
<sequence>MEPNHSSVHAQRGHVAGLVEIGISHWPAAVTSIVLLVAAFAFQNYFKEDPIAKLPRVGDPDLTTRWKKFIGPGSWDMYKEGYEKFIKFKDGAFKITDAYKRDRVVLPHKFLPELAKYTDDILSHEQIHAENAQVEYVLPDVGSPVFRRVLLTHLTPAMARLTPEMQEELVGVMAEEFPDSSEWTETSLDDKIWKIVSKSTGRILTGPECAREPAYLNGATNFALDLNIAGREIRKIPRLLRPFLAPRLATTKLVRQHLQDYVDILGPVIEARKKEAAKQGADYQKPEDMTQWMIDMVDKVGKKEVLLIAFEQSIISFAGINAEVQFTGLAFHTLAAHPELAPMLLEDVNQALKKSGGEWTNAALQDMKKLDSFLKEVGRCEPSSAFSFARKVMSPITLSNGMYLPKNTIVEVDWYGISRDESIYPNPEEFDALRFYKLRTDSPDTTANATPEYANHFTNASPTYLAWNYGRHSCPGRYFAGNHVKLIFATLLLRYEIRNAEGVEGRAKNLRAIGHQSTDPTNKIQIRKK</sequence>
<organism evidence="1 2">
    <name type="scientific">Trichothecium roseum</name>
    <dbReference type="NCBI Taxonomy" id="47278"/>
    <lineage>
        <taxon>Eukaryota</taxon>
        <taxon>Fungi</taxon>
        <taxon>Dikarya</taxon>
        <taxon>Ascomycota</taxon>
        <taxon>Pezizomycotina</taxon>
        <taxon>Sordariomycetes</taxon>
        <taxon>Hypocreomycetidae</taxon>
        <taxon>Hypocreales</taxon>
        <taxon>Hypocreales incertae sedis</taxon>
        <taxon>Trichothecium</taxon>
    </lineage>
</organism>
<name>A0ACC0UPK1_9HYPO</name>
<protein>
    <submittedName>
        <fullName evidence="1">Uncharacterized protein</fullName>
    </submittedName>
</protein>
<dbReference type="Proteomes" id="UP001163324">
    <property type="component" value="Chromosome 10"/>
</dbReference>
<gene>
    <name evidence="1" type="ORF">N3K66_008936</name>
</gene>
<reference evidence="1" key="1">
    <citation type="submission" date="2022-10" db="EMBL/GenBank/DDBJ databases">
        <title>Complete Genome of Trichothecium roseum strain YXFP-22015, a Plant Pathogen Isolated from Citrus.</title>
        <authorList>
            <person name="Wang Y."/>
            <person name="Zhu L."/>
        </authorList>
    </citation>
    <scope>NUCLEOTIDE SEQUENCE</scope>
    <source>
        <strain evidence="1">YXFP-22015</strain>
    </source>
</reference>
<keyword evidence="2" id="KW-1185">Reference proteome</keyword>
<evidence type="ECO:0000313" key="1">
    <source>
        <dbReference type="EMBL" id="KAI9896036.1"/>
    </source>
</evidence>
<dbReference type="EMBL" id="CM047949">
    <property type="protein sequence ID" value="KAI9896036.1"/>
    <property type="molecule type" value="Genomic_DNA"/>
</dbReference>
<accession>A0ACC0UPK1</accession>
<evidence type="ECO:0000313" key="2">
    <source>
        <dbReference type="Proteomes" id="UP001163324"/>
    </source>
</evidence>